<dbReference type="AlphaFoldDB" id="A0A5B6V0H1"/>
<protein>
    <submittedName>
        <fullName evidence="1">Putative inactive leucine-rich repeat receptor-like protein kinase</fullName>
    </submittedName>
</protein>
<gene>
    <name evidence="1" type="ORF">EPI10_029107</name>
</gene>
<dbReference type="EMBL" id="SMMG02000009">
    <property type="protein sequence ID" value="KAA3462640.1"/>
    <property type="molecule type" value="Genomic_DNA"/>
</dbReference>
<evidence type="ECO:0000313" key="1">
    <source>
        <dbReference type="EMBL" id="KAA3462640.1"/>
    </source>
</evidence>
<dbReference type="Proteomes" id="UP000325315">
    <property type="component" value="Unassembled WGS sequence"/>
</dbReference>
<keyword evidence="1" id="KW-0675">Receptor</keyword>
<comment type="caution">
    <text evidence="1">The sequence shown here is derived from an EMBL/GenBank/DDBJ whole genome shotgun (WGS) entry which is preliminary data.</text>
</comment>
<reference evidence="2" key="1">
    <citation type="journal article" date="2019" name="Plant Biotechnol. J.">
        <title>Genome sequencing of the Australian wild diploid species Gossypium australe highlights disease resistance and delayed gland morphogenesis.</title>
        <authorList>
            <person name="Cai Y."/>
            <person name="Cai X."/>
            <person name="Wang Q."/>
            <person name="Wang P."/>
            <person name="Zhang Y."/>
            <person name="Cai C."/>
            <person name="Xu Y."/>
            <person name="Wang K."/>
            <person name="Zhou Z."/>
            <person name="Wang C."/>
            <person name="Geng S."/>
            <person name="Li B."/>
            <person name="Dong Q."/>
            <person name="Hou Y."/>
            <person name="Wang H."/>
            <person name="Ai P."/>
            <person name="Liu Z."/>
            <person name="Yi F."/>
            <person name="Sun M."/>
            <person name="An G."/>
            <person name="Cheng J."/>
            <person name="Zhang Y."/>
            <person name="Shi Q."/>
            <person name="Xie Y."/>
            <person name="Shi X."/>
            <person name="Chang Y."/>
            <person name="Huang F."/>
            <person name="Chen Y."/>
            <person name="Hong S."/>
            <person name="Mi L."/>
            <person name="Sun Q."/>
            <person name="Zhang L."/>
            <person name="Zhou B."/>
            <person name="Peng R."/>
            <person name="Zhang X."/>
            <person name="Liu F."/>
        </authorList>
    </citation>
    <scope>NUCLEOTIDE SEQUENCE [LARGE SCALE GENOMIC DNA]</scope>
    <source>
        <strain evidence="2">cv. PA1801</strain>
    </source>
</reference>
<keyword evidence="1" id="KW-0808">Transferase</keyword>
<dbReference type="GO" id="GO:0016301">
    <property type="term" value="F:kinase activity"/>
    <property type="evidence" value="ECO:0007669"/>
    <property type="project" value="UniProtKB-KW"/>
</dbReference>
<accession>A0A5B6V0H1</accession>
<organism evidence="1 2">
    <name type="scientific">Gossypium australe</name>
    <dbReference type="NCBI Taxonomy" id="47621"/>
    <lineage>
        <taxon>Eukaryota</taxon>
        <taxon>Viridiplantae</taxon>
        <taxon>Streptophyta</taxon>
        <taxon>Embryophyta</taxon>
        <taxon>Tracheophyta</taxon>
        <taxon>Spermatophyta</taxon>
        <taxon>Magnoliopsida</taxon>
        <taxon>eudicotyledons</taxon>
        <taxon>Gunneridae</taxon>
        <taxon>Pentapetalae</taxon>
        <taxon>rosids</taxon>
        <taxon>malvids</taxon>
        <taxon>Malvales</taxon>
        <taxon>Malvaceae</taxon>
        <taxon>Malvoideae</taxon>
        <taxon>Gossypium</taxon>
    </lineage>
</organism>
<name>A0A5B6V0H1_9ROSI</name>
<proteinExistence type="predicted"/>
<keyword evidence="1" id="KW-0418">Kinase</keyword>
<evidence type="ECO:0000313" key="2">
    <source>
        <dbReference type="Proteomes" id="UP000325315"/>
    </source>
</evidence>
<dbReference type="OrthoDB" id="786061at2759"/>
<sequence length="63" mass="7355">MYQKRMMRAYDKNVRPREFHEGDLEGPYVAKNAFFGGVLILTEMDGKNLSNPINPDFVKKYIT</sequence>
<keyword evidence="2" id="KW-1185">Reference proteome</keyword>